<dbReference type="InterPro" id="IPR052698">
    <property type="entry name" value="MoCofactor_Util/Proc"/>
</dbReference>
<dbReference type="Proteomes" id="UP001262410">
    <property type="component" value="Unassembled WGS sequence"/>
</dbReference>
<evidence type="ECO:0000259" key="1">
    <source>
        <dbReference type="Pfam" id="PF02625"/>
    </source>
</evidence>
<dbReference type="Pfam" id="PF02625">
    <property type="entry name" value="XdhC_CoxI"/>
    <property type="match status" value="1"/>
</dbReference>
<dbReference type="InterPro" id="IPR003777">
    <property type="entry name" value="XdhC_CoxI"/>
</dbReference>
<reference evidence="2 3" key="1">
    <citation type="submission" date="2023-07" db="EMBL/GenBank/DDBJ databases">
        <title>Sorghum-associated microbial communities from plants grown in Nebraska, USA.</title>
        <authorList>
            <person name="Schachtman D."/>
        </authorList>
    </citation>
    <scope>NUCLEOTIDE SEQUENCE [LARGE SCALE GENOMIC DNA]</scope>
    <source>
        <strain evidence="2 3">584</strain>
    </source>
</reference>
<protein>
    <submittedName>
        <fullName evidence="2">Xanthine/CO dehydrogenase XdhC/CoxF family maturation factor</fullName>
    </submittedName>
</protein>
<organism evidence="2 3">
    <name type="scientific">Inquilinus ginsengisoli</name>
    <dbReference type="NCBI Taxonomy" id="363840"/>
    <lineage>
        <taxon>Bacteria</taxon>
        <taxon>Pseudomonadati</taxon>
        <taxon>Pseudomonadota</taxon>
        <taxon>Alphaproteobacteria</taxon>
        <taxon>Rhodospirillales</taxon>
        <taxon>Rhodospirillaceae</taxon>
        <taxon>Inquilinus</taxon>
    </lineage>
</organism>
<sequence length="106" mass="11092">MSDRDDVLAQAATWAAEGRKVALATVVSTWGSSPRPAGSQLVIDGDGRMQGSVSGGCIEGAVVREALEVMDEGKPRLLDFGVSDEQAWEVGLACGGKVQVFVERLS</sequence>
<dbReference type="PANTHER" id="PTHR30388">
    <property type="entry name" value="ALDEHYDE OXIDOREDUCTASE MOLYBDENUM COFACTOR ASSEMBLY PROTEIN"/>
    <property type="match status" value="1"/>
</dbReference>
<dbReference type="PANTHER" id="PTHR30388:SF4">
    <property type="entry name" value="MOLYBDENUM COFACTOR INSERTION CHAPERONE PAOD"/>
    <property type="match status" value="1"/>
</dbReference>
<dbReference type="RefSeq" id="WP_309799709.1">
    <property type="nucleotide sequence ID" value="NZ_JAVDPW010000010.1"/>
</dbReference>
<feature type="domain" description="XdhC- CoxI" evidence="1">
    <location>
        <begin position="14"/>
        <end position="81"/>
    </location>
</feature>
<keyword evidence="3" id="KW-1185">Reference proteome</keyword>
<comment type="caution">
    <text evidence="2">The sequence shown here is derived from an EMBL/GenBank/DDBJ whole genome shotgun (WGS) entry which is preliminary data.</text>
</comment>
<accession>A0ABU1JWR8</accession>
<name>A0ABU1JWR8_9PROT</name>
<gene>
    <name evidence="2" type="ORF">E9232_005616</name>
</gene>
<dbReference type="EMBL" id="JAVDPW010000010">
    <property type="protein sequence ID" value="MDR6293071.1"/>
    <property type="molecule type" value="Genomic_DNA"/>
</dbReference>
<proteinExistence type="predicted"/>
<evidence type="ECO:0000313" key="2">
    <source>
        <dbReference type="EMBL" id="MDR6293071.1"/>
    </source>
</evidence>
<evidence type="ECO:0000313" key="3">
    <source>
        <dbReference type="Proteomes" id="UP001262410"/>
    </source>
</evidence>